<keyword evidence="1" id="KW-0472">Membrane</keyword>
<protein>
    <submittedName>
        <fullName evidence="2">Uncharacterized protein</fullName>
    </submittedName>
</protein>
<keyword evidence="1" id="KW-0812">Transmembrane</keyword>
<evidence type="ECO:0000256" key="1">
    <source>
        <dbReference type="SAM" id="Phobius"/>
    </source>
</evidence>
<dbReference type="AlphaFoldDB" id="A0A2S2QCX2"/>
<organism evidence="2">
    <name type="scientific">Sipha flava</name>
    <name type="common">yellow sugarcane aphid</name>
    <dbReference type="NCBI Taxonomy" id="143950"/>
    <lineage>
        <taxon>Eukaryota</taxon>
        <taxon>Metazoa</taxon>
        <taxon>Ecdysozoa</taxon>
        <taxon>Arthropoda</taxon>
        <taxon>Hexapoda</taxon>
        <taxon>Insecta</taxon>
        <taxon>Pterygota</taxon>
        <taxon>Neoptera</taxon>
        <taxon>Paraneoptera</taxon>
        <taxon>Hemiptera</taxon>
        <taxon>Sternorrhyncha</taxon>
        <taxon>Aphidomorpha</taxon>
        <taxon>Aphidoidea</taxon>
        <taxon>Aphididae</taxon>
        <taxon>Sipha</taxon>
    </lineage>
</organism>
<dbReference type="InterPro" id="IPR052958">
    <property type="entry name" value="IFN-induced_PKR_regulator"/>
</dbReference>
<dbReference type="PANTHER" id="PTHR46289:SF14">
    <property type="entry name" value="DUF4371 DOMAIN-CONTAINING PROTEIN"/>
    <property type="match status" value="1"/>
</dbReference>
<evidence type="ECO:0000313" key="2">
    <source>
        <dbReference type="EMBL" id="MBY75501.1"/>
    </source>
</evidence>
<proteinExistence type="predicted"/>
<name>A0A2S2QCX2_9HEMI</name>
<feature type="transmembrane region" description="Helical" evidence="1">
    <location>
        <begin position="75"/>
        <end position="93"/>
    </location>
</feature>
<reference evidence="2" key="1">
    <citation type="submission" date="2018-04" db="EMBL/GenBank/DDBJ databases">
        <title>Transcriptome assembly of Sipha flava.</title>
        <authorList>
            <person name="Scully E.D."/>
            <person name="Geib S.M."/>
            <person name="Palmer N.A."/>
            <person name="Koch K."/>
            <person name="Bradshaw J."/>
            <person name="Heng-Moss T."/>
            <person name="Sarath G."/>
        </authorList>
    </citation>
    <scope>NUCLEOTIDE SEQUENCE</scope>
</reference>
<sequence>METHLKIFLTLPIGSANVERAMNVLRRLKNYLRSIMVQNQTSNLALLSMEYEAAQNLDMTELIEKFSKAKIRKRFVKFVKAIIFLNLILYIYYKFCFICKK</sequence>
<dbReference type="PANTHER" id="PTHR46289">
    <property type="entry name" value="52 KDA REPRESSOR OF THE INHIBITOR OF THE PROTEIN KINASE-LIKE PROTEIN-RELATED"/>
    <property type="match status" value="1"/>
</dbReference>
<dbReference type="EMBL" id="GGMS01006298">
    <property type="protein sequence ID" value="MBY75501.1"/>
    <property type="molecule type" value="Transcribed_RNA"/>
</dbReference>
<accession>A0A2S2QCX2</accession>
<gene>
    <name evidence="2" type="ORF">g.25762</name>
</gene>
<keyword evidence="1" id="KW-1133">Transmembrane helix</keyword>